<reference evidence="2 3" key="1">
    <citation type="submission" date="2019-08" db="EMBL/GenBank/DDBJ databases">
        <title>The genome of the soybean aphid Biotype 1, its phylome, world population structure and adaptation to the North American continent.</title>
        <authorList>
            <person name="Giordano R."/>
            <person name="Donthu R.K."/>
            <person name="Hernandez A.G."/>
            <person name="Wright C.L."/>
            <person name="Zimin A.V."/>
        </authorList>
    </citation>
    <scope>NUCLEOTIDE SEQUENCE [LARGE SCALE GENOMIC DNA]</scope>
    <source>
        <tissue evidence="2">Whole aphids</tissue>
    </source>
</reference>
<sequence>MAAYELSPSKTFYDKLSPGLFWGIKYSMNNFKFVYNLINVDNNKITFLIMLLCLIATAAFDVGFLLLFLLYNFLYRDSIIPSMLLVGTIFKLPNFNILLIILKILVISDSLSPNISNPYCKKNLNNILNHYRCGGKWPDLGDIYIRHKVFESYLQFKFEINVSSVNGSSNTLSQIPSSSLRSIRKTI</sequence>
<dbReference type="AlphaFoldDB" id="A0A6G0TZD0"/>
<dbReference type="Proteomes" id="UP000475862">
    <property type="component" value="Unassembled WGS sequence"/>
</dbReference>
<name>A0A6G0TZD0_APHGL</name>
<feature type="non-terminal residue" evidence="2">
    <location>
        <position position="187"/>
    </location>
</feature>
<dbReference type="EMBL" id="VYZN01000013">
    <property type="protein sequence ID" value="KAE9541170.1"/>
    <property type="molecule type" value="Genomic_DNA"/>
</dbReference>
<organism evidence="2 3">
    <name type="scientific">Aphis glycines</name>
    <name type="common">Soybean aphid</name>
    <dbReference type="NCBI Taxonomy" id="307491"/>
    <lineage>
        <taxon>Eukaryota</taxon>
        <taxon>Metazoa</taxon>
        <taxon>Ecdysozoa</taxon>
        <taxon>Arthropoda</taxon>
        <taxon>Hexapoda</taxon>
        <taxon>Insecta</taxon>
        <taxon>Pterygota</taxon>
        <taxon>Neoptera</taxon>
        <taxon>Paraneoptera</taxon>
        <taxon>Hemiptera</taxon>
        <taxon>Sternorrhyncha</taxon>
        <taxon>Aphidomorpha</taxon>
        <taxon>Aphidoidea</taxon>
        <taxon>Aphididae</taxon>
        <taxon>Aphidini</taxon>
        <taxon>Aphis</taxon>
        <taxon>Aphis</taxon>
    </lineage>
</organism>
<evidence type="ECO:0000256" key="1">
    <source>
        <dbReference type="SAM" id="Phobius"/>
    </source>
</evidence>
<keyword evidence="1" id="KW-0472">Membrane</keyword>
<keyword evidence="1" id="KW-1133">Transmembrane helix</keyword>
<protein>
    <submittedName>
        <fullName evidence="2">Uncharacterized protein</fullName>
    </submittedName>
</protein>
<gene>
    <name evidence="2" type="ORF">AGLY_004415</name>
</gene>
<comment type="caution">
    <text evidence="2">The sequence shown here is derived from an EMBL/GenBank/DDBJ whole genome shotgun (WGS) entry which is preliminary data.</text>
</comment>
<evidence type="ECO:0000313" key="2">
    <source>
        <dbReference type="EMBL" id="KAE9541170.1"/>
    </source>
</evidence>
<accession>A0A6G0TZD0</accession>
<evidence type="ECO:0000313" key="3">
    <source>
        <dbReference type="Proteomes" id="UP000475862"/>
    </source>
</evidence>
<feature type="transmembrane region" description="Helical" evidence="1">
    <location>
        <begin position="45"/>
        <end position="71"/>
    </location>
</feature>
<keyword evidence="1" id="KW-0812">Transmembrane</keyword>
<keyword evidence="3" id="KW-1185">Reference proteome</keyword>
<feature type="transmembrane region" description="Helical" evidence="1">
    <location>
        <begin position="83"/>
        <end position="106"/>
    </location>
</feature>
<proteinExistence type="predicted"/>